<protein>
    <submittedName>
        <fullName evidence="1">5-carboxymethyl-2-hydroxymuconate isomerase</fullName>
    </submittedName>
</protein>
<dbReference type="RefSeq" id="WP_014403135.1">
    <property type="nucleotide sequence ID" value="NC_017033.1"/>
</dbReference>
<organism evidence="1 2">
    <name type="scientific">Frateuria aurantia (strain ATCC 33424 / DSM 6220 / KCTC 2777 / LMG 1558 / NBRC 3245 / NCIMB 13370)</name>
    <name type="common">Acetobacter aurantius</name>
    <dbReference type="NCBI Taxonomy" id="767434"/>
    <lineage>
        <taxon>Bacteria</taxon>
        <taxon>Pseudomonadati</taxon>
        <taxon>Pseudomonadota</taxon>
        <taxon>Gammaproteobacteria</taxon>
        <taxon>Lysobacterales</taxon>
        <taxon>Rhodanobacteraceae</taxon>
        <taxon>Frateuria</taxon>
    </lineage>
</organism>
<dbReference type="Gene3D" id="3.30.429.10">
    <property type="entry name" value="Macrophage Migration Inhibitory Factor"/>
    <property type="match status" value="1"/>
</dbReference>
<reference evidence="1" key="1">
    <citation type="submission" date="2012-02" db="EMBL/GenBank/DDBJ databases">
        <title>The complete genome of Frateuria aurantia DSM 6220.</title>
        <authorList>
            <consortium name="US DOE Joint Genome Institute (JGI-PGF)"/>
            <person name="Lucas S."/>
            <person name="Copeland A."/>
            <person name="Lapidus A."/>
            <person name="Glavina del Rio T."/>
            <person name="Dalin E."/>
            <person name="Tice H."/>
            <person name="Bruce D."/>
            <person name="Goodwin L."/>
            <person name="Pitluck S."/>
            <person name="Peters L."/>
            <person name="Ovchinnikova G."/>
            <person name="Teshima H."/>
            <person name="Kyrpides N."/>
            <person name="Mavromatis K."/>
            <person name="Ivanova N."/>
            <person name="Brettin T."/>
            <person name="Detter J.C."/>
            <person name="Han C."/>
            <person name="Larimer F."/>
            <person name="Land M."/>
            <person name="Hauser L."/>
            <person name="Markowitz V."/>
            <person name="Cheng J.-F."/>
            <person name="Hugenholtz P."/>
            <person name="Woyke T."/>
            <person name="Wu D."/>
            <person name="Brambilla E."/>
            <person name="Klenk H.-P."/>
            <person name="Eisen J.A."/>
        </authorList>
    </citation>
    <scope>NUCLEOTIDE SEQUENCE</scope>
    <source>
        <strain evidence="1">DSM 6220</strain>
    </source>
</reference>
<dbReference type="SUPFAM" id="SSF55331">
    <property type="entry name" value="Tautomerase/MIF"/>
    <property type="match status" value="1"/>
</dbReference>
<keyword evidence="1" id="KW-0413">Isomerase</keyword>
<dbReference type="Proteomes" id="UP000005234">
    <property type="component" value="Chromosome"/>
</dbReference>
<sequence length="135" mass="14688">MPHLTMLYTADLDAEIDFDGLVRQLADILCQQKDEAGQPVFPIGGVRVFASPAAHAAIADGAGRYDFLYALLRIGRGRPAAVHRAVGDALLAVLQKGLNPGRRERPIGITLQIDENQGQVYQARSGTLHAHFHEH</sequence>
<dbReference type="AlphaFoldDB" id="H8KYQ9"/>
<dbReference type="InterPro" id="IPR004220">
    <property type="entry name" value="5-COMe_2-OHmuconate_Isoase"/>
</dbReference>
<evidence type="ECO:0000313" key="1">
    <source>
        <dbReference type="EMBL" id="AFC86130.1"/>
    </source>
</evidence>
<dbReference type="STRING" id="767434.Fraau_1721"/>
<dbReference type="GO" id="GO:0008704">
    <property type="term" value="F:5-carboxymethyl-2-hydroxymuconate delta-isomerase activity"/>
    <property type="evidence" value="ECO:0007669"/>
    <property type="project" value="InterPro"/>
</dbReference>
<dbReference type="HOGENOM" id="CLU_139188_1_0_6"/>
<evidence type="ECO:0000313" key="2">
    <source>
        <dbReference type="Proteomes" id="UP000005234"/>
    </source>
</evidence>
<dbReference type="Pfam" id="PF02962">
    <property type="entry name" value="CHMI"/>
    <property type="match status" value="1"/>
</dbReference>
<dbReference type="EMBL" id="CP003350">
    <property type="protein sequence ID" value="AFC86130.1"/>
    <property type="molecule type" value="Genomic_DNA"/>
</dbReference>
<dbReference type="eggNOG" id="COG3232">
    <property type="taxonomic scope" value="Bacteria"/>
</dbReference>
<dbReference type="PANTHER" id="PTHR37950:SF1">
    <property type="entry name" value="4-HYDROXYPHENYLACETATE CATABOLISM PROTEIN"/>
    <property type="match status" value="1"/>
</dbReference>
<proteinExistence type="predicted"/>
<dbReference type="KEGG" id="fau:Fraau_1721"/>
<gene>
    <name evidence="1" type="ordered locus">Fraau_1721</name>
</gene>
<dbReference type="PANTHER" id="PTHR37950">
    <property type="entry name" value="4-HYDROXYPHENYLACETATE CATABOLISM PROTEIN"/>
    <property type="match status" value="1"/>
</dbReference>
<dbReference type="OrthoDB" id="9814215at2"/>
<name>H8KYQ9_FRAAD</name>
<keyword evidence="2" id="KW-1185">Reference proteome</keyword>
<dbReference type="InterPro" id="IPR014347">
    <property type="entry name" value="Tautomerase/MIF_sf"/>
</dbReference>
<accession>H8KYQ9</accession>